<feature type="domain" description="Mammalian cell entry C-terminal" evidence="3">
    <location>
        <begin position="126"/>
        <end position="308"/>
    </location>
</feature>
<dbReference type="Proteomes" id="UP000694257">
    <property type="component" value="Chromosome"/>
</dbReference>
<keyword evidence="5" id="KW-1185">Reference proteome</keyword>
<reference evidence="4 5" key="1">
    <citation type="submission" date="2021-07" db="EMBL/GenBank/DDBJ databases">
        <title>Whole Genome Sequence of Nocardia Iowensis.</title>
        <authorList>
            <person name="Lamm A."/>
            <person name="Collins-Fairclough A.M."/>
            <person name="Bunk B."/>
            <person name="Sproer C."/>
        </authorList>
    </citation>
    <scope>NUCLEOTIDE SEQUENCE [LARGE SCALE GENOMIC DNA]</scope>
    <source>
        <strain evidence="4 5">NRRL 5646</strain>
    </source>
</reference>
<dbReference type="EMBL" id="CP078145">
    <property type="protein sequence ID" value="QXN94534.1"/>
    <property type="molecule type" value="Genomic_DNA"/>
</dbReference>
<dbReference type="RefSeq" id="WP_218477118.1">
    <property type="nucleotide sequence ID" value="NZ_BAABJN010000015.1"/>
</dbReference>
<keyword evidence="1" id="KW-0472">Membrane</keyword>
<dbReference type="Pfam" id="PF11887">
    <property type="entry name" value="Mce4_CUP1"/>
    <property type="match status" value="1"/>
</dbReference>
<gene>
    <name evidence="4" type="ORF">KV110_16655</name>
</gene>
<sequence length="348" mass="37237">MTTTLFDRVRSLAAINTAWLGGLSLAVITVLVAATTAVTQLHLGQVRYTAEFAQAAGIRAGDQVTVAGIPVGTVDGADLAGDRVLVDIKVGKELAIGPDTTAAIKLTSVLGAREVVLRPGGDGALPGRRIALEHTTVPYDLQQVLQDSTTTFEQVDADRFAVAMQALAGQLHDVPSVLPGALANVRNLSAVIAERRDQISALLRNTAHLAAILGNQRGDIGALIEQGGDLMREITSRRAAVVRLLDAATNLIQTANEVLTVNRTDIETMLADIRQLTTMLGDHDALLRNTFQVMPVTVRNITNAFGSGPFLDFLLPGGLMIDSWMCAISRQAAVQDWPEHFQYFKDCR</sequence>
<evidence type="ECO:0000259" key="3">
    <source>
        <dbReference type="Pfam" id="PF11887"/>
    </source>
</evidence>
<evidence type="ECO:0000313" key="4">
    <source>
        <dbReference type="EMBL" id="QXN94534.1"/>
    </source>
</evidence>
<name>A0ABX8S0A7_NOCIO</name>
<dbReference type="InterPro" id="IPR005693">
    <property type="entry name" value="Mce"/>
</dbReference>
<evidence type="ECO:0000313" key="5">
    <source>
        <dbReference type="Proteomes" id="UP000694257"/>
    </source>
</evidence>
<dbReference type="InterPro" id="IPR052336">
    <property type="entry name" value="MlaD_Phospholipid_Transporter"/>
</dbReference>
<proteinExistence type="predicted"/>
<dbReference type="InterPro" id="IPR024516">
    <property type="entry name" value="Mce_C"/>
</dbReference>
<keyword evidence="1" id="KW-0812">Transmembrane</keyword>
<dbReference type="Pfam" id="PF02470">
    <property type="entry name" value="MlaD"/>
    <property type="match status" value="1"/>
</dbReference>
<feature type="transmembrane region" description="Helical" evidence="1">
    <location>
        <begin position="12"/>
        <end position="34"/>
    </location>
</feature>
<dbReference type="PANTHER" id="PTHR33371">
    <property type="entry name" value="INTERMEMBRANE PHOSPHOLIPID TRANSPORT SYSTEM BINDING PROTEIN MLAD-RELATED"/>
    <property type="match status" value="1"/>
</dbReference>
<accession>A0ABX8S0A7</accession>
<feature type="domain" description="Mce/MlaD" evidence="2">
    <location>
        <begin position="45"/>
        <end position="120"/>
    </location>
</feature>
<protein>
    <submittedName>
        <fullName evidence="4">MCE family protein</fullName>
    </submittedName>
</protein>
<organism evidence="4 5">
    <name type="scientific">Nocardia iowensis</name>
    <dbReference type="NCBI Taxonomy" id="204891"/>
    <lineage>
        <taxon>Bacteria</taxon>
        <taxon>Bacillati</taxon>
        <taxon>Actinomycetota</taxon>
        <taxon>Actinomycetes</taxon>
        <taxon>Mycobacteriales</taxon>
        <taxon>Nocardiaceae</taxon>
        <taxon>Nocardia</taxon>
    </lineage>
</organism>
<evidence type="ECO:0000259" key="2">
    <source>
        <dbReference type="Pfam" id="PF02470"/>
    </source>
</evidence>
<dbReference type="InterPro" id="IPR003399">
    <property type="entry name" value="Mce/MlaD"/>
</dbReference>
<evidence type="ECO:0000256" key="1">
    <source>
        <dbReference type="SAM" id="Phobius"/>
    </source>
</evidence>
<dbReference type="NCBIfam" id="TIGR00996">
    <property type="entry name" value="Mtu_fam_mce"/>
    <property type="match status" value="1"/>
</dbReference>
<dbReference type="PANTHER" id="PTHR33371:SF18">
    <property type="entry name" value="MCE-FAMILY PROTEIN MCE3C"/>
    <property type="match status" value="1"/>
</dbReference>
<keyword evidence="1" id="KW-1133">Transmembrane helix</keyword>